<feature type="transmembrane region" description="Helical" evidence="1">
    <location>
        <begin position="196"/>
        <end position="214"/>
    </location>
</feature>
<gene>
    <name evidence="2" type="ORF">ACFOHH_08535</name>
</gene>
<feature type="transmembrane region" description="Helical" evidence="1">
    <location>
        <begin position="12"/>
        <end position="33"/>
    </location>
</feature>
<proteinExistence type="predicted"/>
<accession>A0ABV7DFS3</accession>
<feature type="transmembrane region" description="Helical" evidence="1">
    <location>
        <begin position="317"/>
        <end position="335"/>
    </location>
</feature>
<feature type="transmembrane region" description="Helical" evidence="1">
    <location>
        <begin position="347"/>
        <end position="371"/>
    </location>
</feature>
<name>A0ABV7DFS3_9HYPH</name>
<evidence type="ECO:0000313" key="2">
    <source>
        <dbReference type="EMBL" id="MFC3073145.1"/>
    </source>
</evidence>
<feature type="transmembrane region" description="Helical" evidence="1">
    <location>
        <begin position="99"/>
        <end position="119"/>
    </location>
</feature>
<feature type="transmembrane region" description="Helical" evidence="1">
    <location>
        <begin position="155"/>
        <end position="184"/>
    </location>
</feature>
<dbReference type="EMBL" id="JBHRSP010000015">
    <property type="protein sequence ID" value="MFC3073145.1"/>
    <property type="molecule type" value="Genomic_DNA"/>
</dbReference>
<feature type="transmembrane region" description="Helical" evidence="1">
    <location>
        <begin position="131"/>
        <end position="149"/>
    </location>
</feature>
<sequence>MPHSRVTTPSFWLGALLAFTLAGALAVLARDFLNGGNDWKQADWLINDEQIFVRRGLLGSLLIRGADLLAVGPLLATVALQAALAAATTWLTWKACIRQTVTAKLLLVVASAGFFLVFWNADRQGAWRKELFVFLSLAILAYGATFPALPRWQRIASALVFVAGIAAHEGLIFFLPLYLVALHFAWGNLLTRERRGLVALFLLAVAAAFLSNIVQPRLETVDPVCRPLLDRGLTADFCDGAIEALTHRLGEEMAAAAEMVTAGGLAQVLLAYGLCLLPFAVYVADGRDTDRRLPLLLAAVGLPFAALYPVAIDWGRWISFHMTGAVYLLLVLRARGLAPEGARSWPLPVLVGIGLLPWAVAFSHVGATLWLGPVVRAVARAAVAVAS</sequence>
<keyword evidence="1" id="KW-0812">Transmembrane</keyword>
<feature type="transmembrane region" description="Helical" evidence="1">
    <location>
        <begin position="68"/>
        <end position="93"/>
    </location>
</feature>
<dbReference type="RefSeq" id="WP_257310932.1">
    <property type="nucleotide sequence ID" value="NZ_JANFDG010000001.1"/>
</dbReference>
<keyword evidence="3" id="KW-1185">Reference proteome</keyword>
<evidence type="ECO:0000313" key="3">
    <source>
        <dbReference type="Proteomes" id="UP001595377"/>
    </source>
</evidence>
<protein>
    <recommendedName>
        <fullName evidence="4">EpsG family protein</fullName>
    </recommendedName>
</protein>
<evidence type="ECO:0000256" key="1">
    <source>
        <dbReference type="SAM" id="Phobius"/>
    </source>
</evidence>
<evidence type="ECO:0008006" key="4">
    <source>
        <dbReference type="Google" id="ProtNLM"/>
    </source>
</evidence>
<reference evidence="3" key="1">
    <citation type="journal article" date="2019" name="Int. J. Syst. Evol. Microbiol.">
        <title>The Global Catalogue of Microorganisms (GCM) 10K type strain sequencing project: providing services to taxonomists for standard genome sequencing and annotation.</title>
        <authorList>
            <consortium name="The Broad Institute Genomics Platform"/>
            <consortium name="The Broad Institute Genome Sequencing Center for Infectious Disease"/>
            <person name="Wu L."/>
            <person name="Ma J."/>
        </authorList>
    </citation>
    <scope>NUCLEOTIDE SEQUENCE [LARGE SCALE GENOMIC DNA]</scope>
    <source>
        <strain evidence="3">KCTC 52677</strain>
    </source>
</reference>
<feature type="transmembrane region" description="Helical" evidence="1">
    <location>
        <begin position="293"/>
        <end position="311"/>
    </location>
</feature>
<dbReference type="Proteomes" id="UP001595377">
    <property type="component" value="Unassembled WGS sequence"/>
</dbReference>
<feature type="transmembrane region" description="Helical" evidence="1">
    <location>
        <begin position="259"/>
        <end position="281"/>
    </location>
</feature>
<organism evidence="2 3">
    <name type="scientific">Shinella pollutisoli</name>
    <dbReference type="NCBI Taxonomy" id="2250594"/>
    <lineage>
        <taxon>Bacteria</taxon>
        <taxon>Pseudomonadati</taxon>
        <taxon>Pseudomonadota</taxon>
        <taxon>Alphaproteobacteria</taxon>
        <taxon>Hyphomicrobiales</taxon>
        <taxon>Rhizobiaceae</taxon>
        <taxon>Shinella</taxon>
    </lineage>
</organism>
<keyword evidence="1" id="KW-0472">Membrane</keyword>
<comment type="caution">
    <text evidence="2">The sequence shown here is derived from an EMBL/GenBank/DDBJ whole genome shotgun (WGS) entry which is preliminary data.</text>
</comment>
<keyword evidence="1" id="KW-1133">Transmembrane helix</keyword>